<dbReference type="Proteomes" id="UP000035760">
    <property type="component" value="Unassembled WGS sequence"/>
</dbReference>
<keyword evidence="5" id="KW-1185">Reference proteome</keyword>
<reference evidence="4" key="1">
    <citation type="submission" date="2013-07" db="EMBL/GenBank/DDBJ databases">
        <authorList>
            <person name="McIlroy S."/>
        </authorList>
    </citation>
    <scope>NUCLEOTIDE SEQUENCE [LARGE SCALE GENOMIC DNA]</scope>
    <source>
        <strain evidence="4">Run_A_D11</strain>
    </source>
</reference>
<name>W6M699_9GAMM</name>
<evidence type="ECO:0000259" key="3">
    <source>
        <dbReference type="Pfam" id="PF01323"/>
    </source>
</evidence>
<evidence type="ECO:0000256" key="1">
    <source>
        <dbReference type="PIRNR" id="PIRNR006386"/>
    </source>
</evidence>
<dbReference type="InterPro" id="IPR051924">
    <property type="entry name" value="GST_Kappa/NadH"/>
</dbReference>
<dbReference type="Gene3D" id="3.40.30.10">
    <property type="entry name" value="Glutaredoxin"/>
    <property type="match status" value="1"/>
</dbReference>
<dbReference type="GO" id="GO:0004364">
    <property type="term" value="F:glutathione transferase activity"/>
    <property type="evidence" value="ECO:0007669"/>
    <property type="project" value="TreeGrafter"/>
</dbReference>
<evidence type="ECO:0000313" key="5">
    <source>
        <dbReference type="Proteomes" id="UP000035760"/>
    </source>
</evidence>
<dbReference type="Pfam" id="PF01323">
    <property type="entry name" value="DSBA"/>
    <property type="match status" value="1"/>
</dbReference>
<protein>
    <recommendedName>
        <fullName evidence="1">2-hydroxychromene-2-carboxylate isomerase</fullName>
        <ecNumber evidence="1">5.99.1.4</ecNumber>
    </recommendedName>
</protein>
<comment type="catalytic activity">
    <reaction evidence="1">
        <text>2-hydroxychromene-2-carboxylate = (3E)-4-(2-hydroxyphenyl)-2-oxobut-3-enoate</text>
        <dbReference type="Rhea" id="RHEA:27401"/>
        <dbReference type="ChEBI" id="CHEBI:59350"/>
        <dbReference type="ChEBI" id="CHEBI:59353"/>
        <dbReference type="EC" id="5.99.1.4"/>
    </reaction>
</comment>
<dbReference type="STRING" id="1400863.BN873_240062"/>
<dbReference type="AlphaFoldDB" id="W6M699"/>
<comment type="caution">
    <text evidence="4">The sequence shown here is derived from an EMBL/GenBank/DDBJ whole genome shotgun (WGS) entry which is preliminary data.</text>
</comment>
<reference evidence="4" key="2">
    <citation type="submission" date="2014-03" db="EMBL/GenBank/DDBJ databases">
        <title>Candidatus Competibacter-lineage genomes retrieved from metagenomes reveal functional metabolic diversity.</title>
        <authorList>
            <person name="McIlroy S.J."/>
            <person name="Albertsen M."/>
            <person name="Andresen E.K."/>
            <person name="Saunders A.M."/>
            <person name="Kristiansen R."/>
            <person name="Stokholm-Bjerregaard M."/>
            <person name="Nielsen K.L."/>
            <person name="Nielsen P.H."/>
        </authorList>
    </citation>
    <scope>NUCLEOTIDE SEQUENCE</scope>
    <source>
        <strain evidence="4">Run_A_D11</strain>
    </source>
</reference>
<feature type="active site" description="Nucleophile" evidence="2">
    <location>
        <position position="12"/>
    </location>
</feature>
<dbReference type="InterPro" id="IPR014440">
    <property type="entry name" value="HCCAis_GSTk"/>
</dbReference>
<dbReference type="PANTHER" id="PTHR42943:SF2">
    <property type="entry name" value="GLUTATHIONE S-TRANSFERASE KAPPA 1"/>
    <property type="match status" value="1"/>
</dbReference>
<dbReference type="InterPro" id="IPR036249">
    <property type="entry name" value="Thioredoxin-like_sf"/>
</dbReference>
<dbReference type="EC" id="5.99.1.4" evidence="1"/>
<dbReference type="PANTHER" id="PTHR42943">
    <property type="entry name" value="GLUTATHIONE S-TRANSFERASE KAPPA"/>
    <property type="match status" value="1"/>
</dbReference>
<accession>W6M699</accession>
<dbReference type="EMBL" id="CBTJ020000030">
    <property type="protein sequence ID" value="CDI02114.1"/>
    <property type="molecule type" value="Genomic_DNA"/>
</dbReference>
<dbReference type="RefSeq" id="WP_048671901.1">
    <property type="nucleotide sequence ID" value="NZ_CBTJ020000030.1"/>
</dbReference>
<gene>
    <name evidence="4" type="ORF">BN873_240062</name>
</gene>
<proteinExistence type="inferred from homology"/>
<dbReference type="GO" id="GO:0004602">
    <property type="term" value="F:glutathione peroxidase activity"/>
    <property type="evidence" value="ECO:0007669"/>
    <property type="project" value="TreeGrafter"/>
</dbReference>
<dbReference type="GO" id="GO:1901170">
    <property type="term" value="P:naphthalene catabolic process"/>
    <property type="evidence" value="ECO:0007669"/>
    <property type="project" value="InterPro"/>
</dbReference>
<keyword evidence="1" id="KW-0413">Isomerase</keyword>
<dbReference type="CDD" id="cd03022">
    <property type="entry name" value="DsbA_HCCA_Iso"/>
    <property type="match status" value="1"/>
</dbReference>
<dbReference type="GO" id="GO:0018845">
    <property type="term" value="F:2-hydroxychromene-2-carboxylate isomerase activity"/>
    <property type="evidence" value="ECO:0007669"/>
    <property type="project" value="UniProtKB-UniRule"/>
</dbReference>
<dbReference type="GO" id="GO:0006749">
    <property type="term" value="P:glutathione metabolic process"/>
    <property type="evidence" value="ECO:0007669"/>
    <property type="project" value="TreeGrafter"/>
</dbReference>
<dbReference type="InterPro" id="IPR001853">
    <property type="entry name" value="DSBA-like_thioredoxin_dom"/>
</dbReference>
<feature type="domain" description="DSBA-like thioredoxin" evidence="3">
    <location>
        <begin position="4"/>
        <end position="189"/>
    </location>
</feature>
<comment type="similarity">
    <text evidence="1">Belongs to the GST superfamily. NadH family.</text>
</comment>
<dbReference type="InterPro" id="IPR044087">
    <property type="entry name" value="NahD-like"/>
</dbReference>
<evidence type="ECO:0000256" key="2">
    <source>
        <dbReference type="PIRSR" id="PIRSR006386-1"/>
    </source>
</evidence>
<dbReference type="PIRSF" id="PIRSF006386">
    <property type="entry name" value="HCCAis_GSTk"/>
    <property type="match status" value="1"/>
</dbReference>
<organism evidence="4 5">
    <name type="scientific">Candidatus Competibacter denitrificans Run_A_D11</name>
    <dbReference type="NCBI Taxonomy" id="1400863"/>
    <lineage>
        <taxon>Bacteria</taxon>
        <taxon>Pseudomonadati</taxon>
        <taxon>Pseudomonadota</taxon>
        <taxon>Gammaproteobacteria</taxon>
        <taxon>Candidatus Competibacteraceae</taxon>
        <taxon>Candidatus Competibacter</taxon>
    </lineage>
</organism>
<sequence>MVALEFWFEFASTYSYPAAARIQAMADQAGLTVVWQPFLLGPIFQRQGWHDSPFNLYPVQGRYMWRDLERICAALNIPLRRPSVFPRNSVLAARVACAFAAEPWLPDFVRQVFHANFAEDLDITKPDIIQTCLERSGISGHRIIERALAPDNKDALRLQVERAVALGIFGAPSFLAADELFWGNDRLEQAIAWCKVPSLVGIA</sequence>
<evidence type="ECO:0000313" key="4">
    <source>
        <dbReference type="EMBL" id="CDI02114.1"/>
    </source>
</evidence>
<dbReference type="SUPFAM" id="SSF52833">
    <property type="entry name" value="Thioredoxin-like"/>
    <property type="match status" value="1"/>
</dbReference>